<dbReference type="GO" id="GO:0005771">
    <property type="term" value="C:multivesicular body"/>
    <property type="evidence" value="ECO:0007669"/>
    <property type="project" value="TreeGrafter"/>
</dbReference>
<evidence type="ECO:0000256" key="5">
    <source>
        <dbReference type="SAM" id="MobiDB-lite"/>
    </source>
</evidence>
<evidence type="ECO:0000313" key="6">
    <source>
        <dbReference type="Proteomes" id="UP000095280"/>
    </source>
</evidence>
<feature type="compositionally biased region" description="Low complexity" evidence="5">
    <location>
        <begin position="164"/>
        <end position="176"/>
    </location>
</feature>
<evidence type="ECO:0000256" key="1">
    <source>
        <dbReference type="ARBA" id="ARBA00006190"/>
    </source>
</evidence>
<name>A0A1I8I9U9_9PLAT</name>
<dbReference type="GO" id="GO:0006900">
    <property type="term" value="P:vesicle budding from membrane"/>
    <property type="evidence" value="ECO:0007669"/>
    <property type="project" value="TreeGrafter"/>
</dbReference>
<keyword evidence="2 4" id="KW-0175">Coiled coil</keyword>
<evidence type="ECO:0000313" key="7">
    <source>
        <dbReference type="WBParaSite" id="maker-uti_cns_0010805-snap-gene-0.2-mRNA-1"/>
    </source>
</evidence>
<accession>A0A1I8I9U9</accession>
<proteinExistence type="inferred from homology"/>
<dbReference type="InterPro" id="IPR005024">
    <property type="entry name" value="Snf7_fam"/>
</dbReference>
<evidence type="ECO:0000256" key="3">
    <source>
        <dbReference type="ARBA" id="ARBA00041078"/>
    </source>
</evidence>
<dbReference type="Proteomes" id="UP000095280">
    <property type="component" value="Unplaced"/>
</dbReference>
<dbReference type="Gene3D" id="1.10.287.1060">
    <property type="entry name" value="ESAT-6-like"/>
    <property type="match status" value="1"/>
</dbReference>
<dbReference type="PANTHER" id="PTHR22761:SF12">
    <property type="entry name" value="CHARGED MULTIVESICULAR BODY PROTEIN 5"/>
    <property type="match status" value="1"/>
</dbReference>
<dbReference type="PANTHER" id="PTHR22761">
    <property type="entry name" value="CHARGED MULTIVESICULAR BODY PROTEIN"/>
    <property type="match status" value="1"/>
</dbReference>
<evidence type="ECO:0000256" key="4">
    <source>
        <dbReference type="SAM" id="Coils"/>
    </source>
</evidence>
<evidence type="ECO:0000256" key="2">
    <source>
        <dbReference type="ARBA" id="ARBA00023054"/>
    </source>
</evidence>
<dbReference type="AlphaFoldDB" id="A0A1I8I9U9"/>
<dbReference type="GO" id="GO:0032511">
    <property type="term" value="P:late endosome to vacuole transport via multivesicular body sorting pathway"/>
    <property type="evidence" value="ECO:0007669"/>
    <property type="project" value="TreeGrafter"/>
</dbReference>
<feature type="coiled-coil region" evidence="4">
    <location>
        <begin position="5"/>
        <end position="69"/>
    </location>
</feature>
<feature type="compositionally biased region" description="Acidic residues" evidence="5">
    <location>
        <begin position="124"/>
        <end position="134"/>
    </location>
</feature>
<sequence length="192" mass="21120">IDSRGESIEKKIAKLDQELSGYREQMAKMRDGPSKNLVKQKALRVLKQKRSYEQQREQLMQQGFNLEQTNFAIQTVKDTKTTVEAMRGGVKEFKKSYRGDDLESFVDQSNEINEIMGRSYGMPDVDESDLEAELDALGAEDIGGQSYLDEALSAPGVPSRVPGADSAPASAPASSDQQLDEFGLPKVPASAK</sequence>
<organism evidence="6 7">
    <name type="scientific">Macrostomum lignano</name>
    <dbReference type="NCBI Taxonomy" id="282301"/>
    <lineage>
        <taxon>Eukaryota</taxon>
        <taxon>Metazoa</taxon>
        <taxon>Spiralia</taxon>
        <taxon>Lophotrochozoa</taxon>
        <taxon>Platyhelminthes</taxon>
        <taxon>Rhabditophora</taxon>
        <taxon>Macrostomorpha</taxon>
        <taxon>Macrostomida</taxon>
        <taxon>Macrostomidae</taxon>
        <taxon>Macrostomum</taxon>
    </lineage>
</organism>
<dbReference type="Gene3D" id="6.10.250.1710">
    <property type="match status" value="1"/>
</dbReference>
<protein>
    <recommendedName>
        <fullName evidence="3">Charged multivesicular body protein 5</fullName>
    </recommendedName>
</protein>
<dbReference type="WBParaSite" id="maker-uti_cns_0010805-snap-gene-0.2-mRNA-1">
    <property type="protein sequence ID" value="maker-uti_cns_0010805-snap-gene-0.2-mRNA-1"/>
    <property type="gene ID" value="maker-uti_cns_0010805-snap-gene-0.2"/>
</dbReference>
<comment type="similarity">
    <text evidence="1">Belongs to the SNF7 family.</text>
</comment>
<dbReference type="Pfam" id="PF03357">
    <property type="entry name" value="Snf7"/>
    <property type="match status" value="1"/>
</dbReference>
<feature type="region of interest" description="Disordered" evidence="5">
    <location>
        <begin position="147"/>
        <end position="192"/>
    </location>
</feature>
<keyword evidence="6" id="KW-1185">Reference proteome</keyword>
<feature type="region of interest" description="Disordered" evidence="5">
    <location>
        <begin position="119"/>
        <end position="138"/>
    </location>
</feature>
<reference evidence="7" key="1">
    <citation type="submission" date="2016-11" db="UniProtKB">
        <authorList>
            <consortium name="WormBaseParasite"/>
        </authorList>
    </citation>
    <scope>IDENTIFICATION</scope>
</reference>